<keyword evidence="2" id="KW-1185">Reference proteome</keyword>
<comment type="caution">
    <text evidence="1">The sequence shown here is derived from an EMBL/GenBank/DDBJ whole genome shotgun (WGS) entry which is preliminary data.</text>
</comment>
<dbReference type="EMBL" id="APPE01000051">
    <property type="protein sequence ID" value="ENU99358.1"/>
    <property type="molecule type" value="Genomic_DNA"/>
</dbReference>
<sequence>MMNDQNFVNTSFSQQPMIQLTPQQMKYNFFTGQIIFLGNQIASLGASNPTLTTELLKTYLELNKALINSDLQP</sequence>
<proteinExistence type="predicted"/>
<gene>
    <name evidence="1" type="ORF">F969_01677</name>
</gene>
<evidence type="ECO:0000313" key="2">
    <source>
        <dbReference type="Proteomes" id="UP000013070"/>
    </source>
</evidence>
<protein>
    <submittedName>
        <fullName evidence="1">Uncharacterized protein</fullName>
    </submittedName>
</protein>
<evidence type="ECO:0000313" key="1">
    <source>
        <dbReference type="EMBL" id="ENU99358.1"/>
    </source>
</evidence>
<dbReference type="Proteomes" id="UP000013070">
    <property type="component" value="Unassembled WGS sequence"/>
</dbReference>
<dbReference type="HOGENOM" id="CLU_2696122_0_0_6"/>
<accession>N8WR21</accession>
<reference evidence="1 2" key="1">
    <citation type="submission" date="2013-02" db="EMBL/GenBank/DDBJ databases">
        <title>The Genome Sequence of Acinetobacter sp. NIPH 899.</title>
        <authorList>
            <consortium name="The Broad Institute Genome Sequencing Platform"/>
            <consortium name="The Broad Institute Genome Sequencing Center for Infectious Disease"/>
            <person name="Cerqueira G."/>
            <person name="Feldgarden M."/>
            <person name="Courvalin P."/>
            <person name="Perichon B."/>
            <person name="Grillot-Courvalin C."/>
            <person name="Clermont D."/>
            <person name="Rocha E."/>
            <person name="Yoon E.-J."/>
            <person name="Nemec A."/>
            <person name="Walker B."/>
            <person name="Young S.K."/>
            <person name="Zeng Q."/>
            <person name="Gargeya S."/>
            <person name="Fitzgerald M."/>
            <person name="Haas B."/>
            <person name="Abouelleil A."/>
            <person name="Alvarado L."/>
            <person name="Arachchi H.M."/>
            <person name="Berlin A.M."/>
            <person name="Chapman S.B."/>
            <person name="Dewar J."/>
            <person name="Goldberg J."/>
            <person name="Griggs A."/>
            <person name="Gujja S."/>
            <person name="Hansen M."/>
            <person name="Howarth C."/>
            <person name="Imamovic A."/>
            <person name="Larimer J."/>
            <person name="McCowan C."/>
            <person name="Murphy C."/>
            <person name="Neiman D."/>
            <person name="Pearson M."/>
            <person name="Priest M."/>
            <person name="Roberts A."/>
            <person name="Saif S."/>
            <person name="Shea T."/>
            <person name="Sisk P."/>
            <person name="Sykes S."/>
            <person name="Wortman J."/>
            <person name="Nusbaum C."/>
            <person name="Birren B."/>
        </authorList>
    </citation>
    <scope>NUCLEOTIDE SEQUENCE [LARGE SCALE GENOMIC DNA]</scope>
    <source>
        <strain evidence="1 2">NIPH 899</strain>
    </source>
</reference>
<organism evidence="1 2">
    <name type="scientific">Acinetobacter variabilis</name>
    <dbReference type="NCBI Taxonomy" id="70346"/>
    <lineage>
        <taxon>Bacteria</taxon>
        <taxon>Pseudomonadati</taxon>
        <taxon>Pseudomonadota</taxon>
        <taxon>Gammaproteobacteria</taxon>
        <taxon>Moraxellales</taxon>
        <taxon>Moraxellaceae</taxon>
        <taxon>Acinetobacter</taxon>
    </lineage>
</organism>
<name>N8WR21_9GAMM</name>
<dbReference type="RefSeq" id="WP_004782822.1">
    <property type="nucleotide sequence ID" value="NZ_KB849403.1"/>
</dbReference>
<dbReference type="AlphaFoldDB" id="N8WR21"/>